<feature type="region of interest" description="Disordered" evidence="1">
    <location>
        <begin position="98"/>
        <end position="117"/>
    </location>
</feature>
<protein>
    <submittedName>
        <fullName evidence="2">14255_t:CDS:1</fullName>
    </submittedName>
</protein>
<sequence>AVKVPPIYHRSITQVATVFPNCEITYRPASAVANKMSYIGNGIRSSPFSQTFTTFEEERTNWPVENEEEEILMFKQRTIESSSMYDKLQILLNDLSIWQPKNNGPGNNEISSTPPPT</sequence>
<dbReference type="Proteomes" id="UP000789396">
    <property type="component" value="Unassembled WGS sequence"/>
</dbReference>
<comment type="caution">
    <text evidence="2">The sequence shown here is derived from an EMBL/GenBank/DDBJ whole genome shotgun (WGS) entry which is preliminary data.</text>
</comment>
<evidence type="ECO:0000313" key="2">
    <source>
        <dbReference type="EMBL" id="CAG8801362.1"/>
    </source>
</evidence>
<name>A0A9N9P8U6_9GLOM</name>
<reference evidence="2" key="1">
    <citation type="submission" date="2021-06" db="EMBL/GenBank/DDBJ databases">
        <authorList>
            <person name="Kallberg Y."/>
            <person name="Tangrot J."/>
            <person name="Rosling A."/>
        </authorList>
    </citation>
    <scope>NUCLEOTIDE SEQUENCE</scope>
    <source>
        <strain evidence="2">IN212</strain>
    </source>
</reference>
<dbReference type="OrthoDB" id="18982at2759"/>
<accession>A0A9N9P8U6</accession>
<dbReference type="AlphaFoldDB" id="A0A9N9P8U6"/>
<proteinExistence type="predicted"/>
<keyword evidence="3" id="KW-1185">Reference proteome</keyword>
<evidence type="ECO:0000256" key="1">
    <source>
        <dbReference type="SAM" id="MobiDB-lite"/>
    </source>
</evidence>
<feature type="non-terminal residue" evidence="2">
    <location>
        <position position="117"/>
    </location>
</feature>
<organism evidence="2 3">
    <name type="scientific">Racocetra fulgida</name>
    <dbReference type="NCBI Taxonomy" id="60492"/>
    <lineage>
        <taxon>Eukaryota</taxon>
        <taxon>Fungi</taxon>
        <taxon>Fungi incertae sedis</taxon>
        <taxon>Mucoromycota</taxon>
        <taxon>Glomeromycotina</taxon>
        <taxon>Glomeromycetes</taxon>
        <taxon>Diversisporales</taxon>
        <taxon>Gigasporaceae</taxon>
        <taxon>Racocetra</taxon>
    </lineage>
</organism>
<dbReference type="EMBL" id="CAJVPZ010072272">
    <property type="protein sequence ID" value="CAG8801362.1"/>
    <property type="molecule type" value="Genomic_DNA"/>
</dbReference>
<evidence type="ECO:0000313" key="3">
    <source>
        <dbReference type="Proteomes" id="UP000789396"/>
    </source>
</evidence>
<feature type="non-terminal residue" evidence="2">
    <location>
        <position position="1"/>
    </location>
</feature>
<gene>
    <name evidence="2" type="ORF">RFULGI_LOCUS17764</name>
</gene>
<feature type="compositionally biased region" description="Polar residues" evidence="1">
    <location>
        <begin position="99"/>
        <end position="117"/>
    </location>
</feature>